<feature type="transmembrane region" description="Helical" evidence="4">
    <location>
        <begin position="312"/>
        <end position="331"/>
    </location>
</feature>
<dbReference type="EMBL" id="JAHZIK010001155">
    <property type="protein sequence ID" value="MBW7458329.1"/>
    <property type="molecule type" value="Genomic_DNA"/>
</dbReference>
<gene>
    <name evidence="6" type="ORF">K0U00_30245</name>
</gene>
<dbReference type="InterPro" id="IPR010559">
    <property type="entry name" value="Sig_transdc_His_kin_internal"/>
</dbReference>
<evidence type="ECO:0000256" key="4">
    <source>
        <dbReference type="SAM" id="Phobius"/>
    </source>
</evidence>
<comment type="subcellular location">
    <subcellularLocation>
        <location evidence="1">Cell membrane</location>
    </subcellularLocation>
</comment>
<proteinExistence type="predicted"/>
<dbReference type="PROSITE" id="PS50885">
    <property type="entry name" value="HAMP"/>
    <property type="match status" value="1"/>
</dbReference>
<dbReference type="Pfam" id="PF00672">
    <property type="entry name" value="HAMP"/>
    <property type="match status" value="1"/>
</dbReference>
<dbReference type="SMART" id="SM00304">
    <property type="entry name" value="HAMP"/>
    <property type="match status" value="1"/>
</dbReference>
<keyword evidence="6" id="KW-0418">Kinase</keyword>
<organism evidence="6 7">
    <name type="scientific">Paenibacillus sepulcri</name>
    <dbReference type="NCBI Taxonomy" id="359917"/>
    <lineage>
        <taxon>Bacteria</taxon>
        <taxon>Bacillati</taxon>
        <taxon>Bacillota</taxon>
        <taxon>Bacilli</taxon>
        <taxon>Bacillales</taxon>
        <taxon>Paenibacillaceae</taxon>
        <taxon>Paenibacillus</taxon>
    </lineage>
</organism>
<accession>A0ABS7CBM5</accession>
<evidence type="ECO:0000259" key="5">
    <source>
        <dbReference type="PROSITE" id="PS50885"/>
    </source>
</evidence>
<evidence type="ECO:0000256" key="3">
    <source>
        <dbReference type="ARBA" id="ARBA00023136"/>
    </source>
</evidence>
<dbReference type="PANTHER" id="PTHR34220">
    <property type="entry name" value="SENSOR HISTIDINE KINASE YPDA"/>
    <property type="match status" value="1"/>
</dbReference>
<keyword evidence="6" id="KW-0808">Transferase</keyword>
<keyword evidence="2" id="KW-1003">Cell membrane</keyword>
<dbReference type="InterPro" id="IPR050640">
    <property type="entry name" value="Bact_2-comp_sensor_kinase"/>
</dbReference>
<dbReference type="InterPro" id="IPR003660">
    <property type="entry name" value="HAMP_dom"/>
</dbReference>
<reference evidence="6 7" key="1">
    <citation type="submission" date="2021-07" db="EMBL/GenBank/DDBJ databases">
        <title>Paenibacillus radiodurans sp. nov., isolated from the southeastern edge of Tengger Desert.</title>
        <authorList>
            <person name="Zhang G."/>
        </authorList>
    </citation>
    <scope>NUCLEOTIDE SEQUENCE [LARGE SCALE GENOMIC DNA]</scope>
    <source>
        <strain evidence="6 7">CCM 7311</strain>
    </source>
</reference>
<dbReference type="SUPFAM" id="SSF158472">
    <property type="entry name" value="HAMP domain-like"/>
    <property type="match status" value="1"/>
</dbReference>
<dbReference type="PANTHER" id="PTHR34220:SF7">
    <property type="entry name" value="SENSOR HISTIDINE KINASE YPDA"/>
    <property type="match status" value="1"/>
</dbReference>
<name>A0ABS7CBM5_9BACL</name>
<dbReference type="Proteomes" id="UP001519887">
    <property type="component" value="Unassembled WGS sequence"/>
</dbReference>
<keyword evidence="4" id="KW-0812">Transmembrane</keyword>
<keyword evidence="3 4" id="KW-0472">Membrane</keyword>
<dbReference type="Gene3D" id="6.10.340.10">
    <property type="match status" value="1"/>
</dbReference>
<sequence>MLRGLQRVLTRPFLNIRFRNKLFAVFALVAVAPLLFFAFYSYGTMKAELTRQTYASMAVTTDQISANLRTKLDAYAKVSSSLYLDPRLRDILIQTYSSESSLIDAYSYINSTFKNILTTNNEIMSMTIYTHNETIPADNVFLRKADEKMRRSPWYEPVSKSYGSVTFTVMTATNPPDDQVVKGIEERKPARVVLARLLDNNSLNYPYGYLTMEIPEADIYALIEKEYKNKELFIVSEEGAIVSARDKTLLNQPLAGLVQGNWSAEPDGSFMGHYKGERVYVVYNSIGSGWRTVSIVSYDSLIKNVKLAFSRLFTLAVFIVGLAILLIYLTARLITKRIETLLQLTRRIEREDFSMPDTFMGHDEVGQLAFAMLKMSRRLKEMITVVYKKEIAKKEAEMSMLQAQINPHFLYNTLASISALAMLSEDARIHKMVTNLGKFYRISLNKGKTIISFGEELKLTQAYVAIQQLRFEGMLNIHYDIDESVSPYPVVKLALQPFIENSINHAIWDDEAPLNIIIRARTQGGTLVLE</sequence>
<comment type="caution">
    <text evidence="6">The sequence shown here is derived from an EMBL/GenBank/DDBJ whole genome shotgun (WGS) entry which is preliminary data.</text>
</comment>
<evidence type="ECO:0000256" key="2">
    <source>
        <dbReference type="ARBA" id="ARBA00022475"/>
    </source>
</evidence>
<evidence type="ECO:0000313" key="7">
    <source>
        <dbReference type="Proteomes" id="UP001519887"/>
    </source>
</evidence>
<dbReference type="CDD" id="cd06225">
    <property type="entry name" value="HAMP"/>
    <property type="match status" value="1"/>
</dbReference>
<protein>
    <submittedName>
        <fullName evidence="6">Histidine kinase</fullName>
    </submittedName>
</protein>
<feature type="non-terminal residue" evidence="6">
    <location>
        <position position="530"/>
    </location>
</feature>
<keyword evidence="7" id="KW-1185">Reference proteome</keyword>
<keyword evidence="4" id="KW-1133">Transmembrane helix</keyword>
<dbReference type="Pfam" id="PF06580">
    <property type="entry name" value="His_kinase"/>
    <property type="match status" value="1"/>
</dbReference>
<evidence type="ECO:0000256" key="1">
    <source>
        <dbReference type="ARBA" id="ARBA00004236"/>
    </source>
</evidence>
<dbReference type="GO" id="GO:0016301">
    <property type="term" value="F:kinase activity"/>
    <property type="evidence" value="ECO:0007669"/>
    <property type="project" value="UniProtKB-KW"/>
</dbReference>
<feature type="domain" description="HAMP" evidence="5">
    <location>
        <begin position="332"/>
        <end position="384"/>
    </location>
</feature>
<evidence type="ECO:0000313" key="6">
    <source>
        <dbReference type="EMBL" id="MBW7458329.1"/>
    </source>
</evidence>
<feature type="transmembrane region" description="Helical" evidence="4">
    <location>
        <begin position="21"/>
        <end position="42"/>
    </location>
</feature>